<evidence type="ECO:0000256" key="4">
    <source>
        <dbReference type="ARBA" id="ARBA00022679"/>
    </source>
</evidence>
<organism evidence="9 10">
    <name type="scientific">Catenulispora subtropica</name>
    <dbReference type="NCBI Taxonomy" id="450798"/>
    <lineage>
        <taxon>Bacteria</taxon>
        <taxon>Bacillati</taxon>
        <taxon>Actinomycetota</taxon>
        <taxon>Actinomycetes</taxon>
        <taxon>Catenulisporales</taxon>
        <taxon>Catenulisporaceae</taxon>
        <taxon>Catenulispora</taxon>
    </lineage>
</organism>
<evidence type="ECO:0000256" key="5">
    <source>
        <dbReference type="ARBA" id="ARBA00022741"/>
    </source>
</evidence>
<proteinExistence type="predicted"/>
<dbReference type="Proteomes" id="UP001499854">
    <property type="component" value="Unassembled WGS sequence"/>
</dbReference>
<dbReference type="EMBL" id="BAAAQM010000031">
    <property type="protein sequence ID" value="GAA1983379.1"/>
    <property type="molecule type" value="Genomic_DNA"/>
</dbReference>
<evidence type="ECO:0000256" key="1">
    <source>
        <dbReference type="ARBA" id="ARBA00022490"/>
    </source>
</evidence>
<dbReference type="InterPro" id="IPR036393">
    <property type="entry name" value="AceGlu_kinase-like_sf"/>
</dbReference>
<dbReference type="PIRSF" id="PIRSF000729">
    <property type="entry name" value="GK"/>
    <property type="match status" value="1"/>
</dbReference>
<keyword evidence="2" id="KW-0028">Amino-acid biosynthesis</keyword>
<dbReference type="Pfam" id="PF00696">
    <property type="entry name" value="AA_kinase"/>
    <property type="match status" value="1"/>
</dbReference>
<dbReference type="InterPro" id="IPR001048">
    <property type="entry name" value="Asp/Glu/Uridylate_kinase"/>
</dbReference>
<protein>
    <submittedName>
        <fullName evidence="9">Glutamate 5-kinase</fullName>
    </submittedName>
</protein>
<keyword evidence="6" id="KW-0418">Kinase</keyword>
<keyword evidence="7" id="KW-0067">ATP-binding</keyword>
<evidence type="ECO:0000256" key="2">
    <source>
        <dbReference type="ARBA" id="ARBA00022605"/>
    </source>
</evidence>
<evidence type="ECO:0000313" key="9">
    <source>
        <dbReference type="EMBL" id="GAA1983379.1"/>
    </source>
</evidence>
<feature type="domain" description="Aspartate/glutamate/uridylate kinase" evidence="8">
    <location>
        <begin position="4"/>
        <end position="213"/>
    </location>
</feature>
<evidence type="ECO:0000256" key="6">
    <source>
        <dbReference type="ARBA" id="ARBA00022777"/>
    </source>
</evidence>
<keyword evidence="10" id="KW-1185">Reference proteome</keyword>
<evidence type="ECO:0000313" key="10">
    <source>
        <dbReference type="Proteomes" id="UP001499854"/>
    </source>
</evidence>
<dbReference type="InterPro" id="IPR001057">
    <property type="entry name" value="Glu/AcGlu_kinase"/>
</dbReference>
<dbReference type="InterPro" id="IPR011529">
    <property type="entry name" value="Glu_5kinase"/>
</dbReference>
<dbReference type="SUPFAM" id="SSF53633">
    <property type="entry name" value="Carbamate kinase-like"/>
    <property type="match status" value="1"/>
</dbReference>
<dbReference type="Gene3D" id="3.40.1160.10">
    <property type="entry name" value="Acetylglutamate kinase-like"/>
    <property type="match status" value="1"/>
</dbReference>
<keyword evidence="5" id="KW-0547">Nucleotide-binding</keyword>
<evidence type="ECO:0000259" key="8">
    <source>
        <dbReference type="Pfam" id="PF00696"/>
    </source>
</evidence>
<dbReference type="PANTHER" id="PTHR43654">
    <property type="entry name" value="GLUTAMATE 5-KINASE"/>
    <property type="match status" value="1"/>
</dbReference>
<gene>
    <name evidence="9" type="primary">proB_2</name>
    <name evidence="9" type="ORF">GCM10009838_51370</name>
</gene>
<dbReference type="PROSITE" id="PS50890">
    <property type="entry name" value="PUA"/>
    <property type="match status" value="1"/>
</dbReference>
<reference evidence="10" key="1">
    <citation type="journal article" date="2019" name="Int. J. Syst. Evol. Microbiol.">
        <title>The Global Catalogue of Microorganisms (GCM) 10K type strain sequencing project: providing services to taxonomists for standard genome sequencing and annotation.</title>
        <authorList>
            <consortium name="The Broad Institute Genomics Platform"/>
            <consortium name="The Broad Institute Genome Sequencing Center for Infectious Disease"/>
            <person name="Wu L."/>
            <person name="Ma J."/>
        </authorList>
    </citation>
    <scope>NUCLEOTIDE SEQUENCE [LARGE SCALE GENOMIC DNA]</scope>
    <source>
        <strain evidence="10">JCM 16013</strain>
    </source>
</reference>
<dbReference type="InterPro" id="IPR005715">
    <property type="entry name" value="Glu_5kinase/COase_Synthase"/>
</dbReference>
<keyword evidence="4" id="KW-0808">Transferase</keyword>
<accession>A0ABP5DNA2</accession>
<keyword evidence="3" id="KW-0641">Proline biosynthesis</keyword>
<sequence>MAERIIVKVGTSSLVAGGRVDPDRAAVLVEEVAGLVRAGLQPVLVASGAIALGRAVGAEQRQLAAALGQGPFFEALRTRLADHELTAAQFLLTPVDLVDPRHHPGVRATLEHALDKGVIPVVNENDAVRVRNNDILAALLSALLRARMLVLLTDVPGLYDKDPRTAPDARLIPEIKGMTVEVERLAGATGSGPGTGGMVSKLGAVWIATTAGASAAIVGAHQPGALPRLLRGESVGTIVHPRSTVPGYGLERLWLAFGEPPAGTVVCLPGTRRLVAADEPVPREAVIRTAGRFTEGDVVDLAVPGGEVIARGRIRRTAVPPSEYVSFLEAS</sequence>
<evidence type="ECO:0000256" key="7">
    <source>
        <dbReference type="ARBA" id="ARBA00022840"/>
    </source>
</evidence>
<dbReference type="NCBIfam" id="TIGR01027">
    <property type="entry name" value="proB"/>
    <property type="match status" value="1"/>
</dbReference>
<comment type="caution">
    <text evidence="9">The sequence shown here is derived from an EMBL/GenBank/DDBJ whole genome shotgun (WGS) entry which is preliminary data.</text>
</comment>
<name>A0ABP5DNA2_9ACTN</name>
<evidence type="ECO:0000256" key="3">
    <source>
        <dbReference type="ARBA" id="ARBA00022650"/>
    </source>
</evidence>
<keyword evidence="1" id="KW-0963">Cytoplasm</keyword>
<dbReference type="RefSeq" id="WP_344659668.1">
    <property type="nucleotide sequence ID" value="NZ_BAAAQM010000031.1"/>
</dbReference>
<dbReference type="PRINTS" id="PR00474">
    <property type="entry name" value="GLU5KINASE"/>
</dbReference>
<dbReference type="PANTHER" id="PTHR43654:SF1">
    <property type="entry name" value="ISOPENTENYL PHOSPHATE KINASE"/>
    <property type="match status" value="1"/>
</dbReference>